<dbReference type="EC" id="6.1.1.5" evidence="1"/>
<reference evidence="10" key="1">
    <citation type="journal article" date="2017" name="Science">
        <title>Giant viruses with an expanded complement of translation system components.</title>
        <authorList>
            <person name="Schulz F."/>
            <person name="Yutin N."/>
            <person name="Ivanova N.N."/>
            <person name="Ortega D.R."/>
            <person name="Lee T.K."/>
            <person name="Vierheilig J."/>
            <person name="Daims H."/>
            <person name="Horn M."/>
            <person name="Wagner M."/>
            <person name="Jensen G.J."/>
            <person name="Kyrpides N.C."/>
            <person name="Koonin E.V."/>
            <person name="Woyke T."/>
        </authorList>
    </citation>
    <scope>NUCLEOTIDE SEQUENCE</scope>
    <source>
        <strain evidence="10">HKV1</strain>
    </source>
</reference>
<sequence length="1088" mass="126743">MDKFNGPKLQDMTSFLQDLDILDIYNKLIQSNNELQDNYYFVDGPPFVNSPNLHWGHILVASIKDTILRHVFKTGKNINIKLGYDCHGLPIEMAAIKYIDITESKKLVTRKDFNDYGIDKFNNVCLQLIATYSQVWTAKKGVYSSMGRLYDPNDNYKTCNQDFMNIILKIFKQMHDLNLVYLGYKIMPYSTACCSVISNSEADNYKNINTLTCYVKIKPLVSSNNKFYNSSLLVWTTTPWTLPCNVVLCVNPDKIYVKVLYLENLYILMESQLNIVFDKNNKYEIVEKFLGSELLNIKYERIFNYYNLPQFFRIISDNWVDESGTGIVHISPGFGQIDFETCLKNNIINISDIGNYDLCPIDEEGKFTEKIKEYYNTFVLDSNKSIVEYLKNNDKLFKTQVVAHKYPMCPRTDTPLIYRATEAIFIKIEPLRQKMLDNCKKVNWCPKHIVNKMIQWISESPDWCVSRKRYFGTPICYFKSIGVVSGEVSNEVSNEVGGEVSSEVVSSEVVSSEVEGEVKVFGSVEELESYANVKITDLHNDVRNLKIYDSKGRLMELVGPYVFDCWFESGSVSHYLNCDNPDFICEGLDQTRGWFYSLMVIHSALKDTIPYKNVMCAGILANEKGEKFSKRLANYSDPVELVEKYSADTIRLYLINSAASRGCETKFNMTDIENINKKIIQFLEPLKFLIISTELFKKNYDINELNLENYNLTNIDKWILSRVDNFKKDILYHLNNYNTQIFPIFESLINDLNNIYIRIIRNRIKNGNYNERLSTILVLANTLINITIITSSFLPFYSEYIYKAITNLNIKVPKEYAQLCHYKDINNIIDLESQDYTWISKILNVIKLVNRLRSDKLISLKKPLLNITVYNNLEKFQDITELLEQTNSLDITYKNILGVVNYKVKPNNKTIGEVFGKKSNLVKQYINKNIDNIIKDKFLNYDDDGFLIVLDNTYFDIELELINKNDKNILIDQEFFQAVSIDTQETQLIMDLYTIRLLMNSIQKYRKFLMLQEWNKILIHIEGSDDFYELLDNYANIIATRIKYSINKHKPDNNDNYNCNETFEPGFNKYMLCKNINGFDIKIYIDIL</sequence>
<keyword evidence="2" id="KW-0436">Ligase</keyword>
<dbReference type="EMBL" id="KY684105">
    <property type="protein sequence ID" value="ARF10966.1"/>
    <property type="molecule type" value="Genomic_DNA"/>
</dbReference>
<dbReference type="SUPFAM" id="SSF52374">
    <property type="entry name" value="Nucleotidylyl transferase"/>
    <property type="match status" value="1"/>
</dbReference>
<dbReference type="GO" id="GO:0002161">
    <property type="term" value="F:aminoacyl-tRNA deacylase activity"/>
    <property type="evidence" value="ECO:0007669"/>
    <property type="project" value="InterPro"/>
</dbReference>
<comment type="catalytic activity">
    <reaction evidence="7">
        <text>tRNA(Ile) + L-isoleucine + ATP = L-isoleucyl-tRNA(Ile) + AMP + diphosphate</text>
        <dbReference type="Rhea" id="RHEA:11060"/>
        <dbReference type="Rhea" id="RHEA-COMP:9666"/>
        <dbReference type="Rhea" id="RHEA-COMP:9695"/>
        <dbReference type="ChEBI" id="CHEBI:30616"/>
        <dbReference type="ChEBI" id="CHEBI:33019"/>
        <dbReference type="ChEBI" id="CHEBI:58045"/>
        <dbReference type="ChEBI" id="CHEBI:78442"/>
        <dbReference type="ChEBI" id="CHEBI:78528"/>
        <dbReference type="ChEBI" id="CHEBI:456215"/>
        <dbReference type="EC" id="6.1.1.5"/>
    </reaction>
</comment>
<dbReference type="PANTHER" id="PTHR42780:SF1">
    <property type="entry name" value="ISOLEUCINE--TRNA LIGASE, CYTOPLASMIC"/>
    <property type="match status" value="1"/>
</dbReference>
<evidence type="ECO:0000313" key="10">
    <source>
        <dbReference type="EMBL" id="ARF10966.1"/>
    </source>
</evidence>
<dbReference type="Pfam" id="PF19302">
    <property type="entry name" value="DUF5915"/>
    <property type="match status" value="1"/>
</dbReference>
<evidence type="ECO:0000256" key="2">
    <source>
        <dbReference type="ARBA" id="ARBA00022598"/>
    </source>
</evidence>
<keyword evidence="5" id="KW-0648">Protein biosynthesis</keyword>
<dbReference type="Pfam" id="PF00133">
    <property type="entry name" value="tRNA-synt_1"/>
    <property type="match status" value="1"/>
</dbReference>
<keyword evidence="6 10" id="KW-0030">Aminoacyl-tRNA synthetase</keyword>
<protein>
    <recommendedName>
        <fullName evidence="1">isoleucine--tRNA ligase</fullName>
        <ecNumber evidence="1">6.1.1.5</ecNumber>
    </recommendedName>
</protein>
<accession>A0A1V0SGW1</accession>
<dbReference type="Gene3D" id="3.40.50.620">
    <property type="entry name" value="HUPs"/>
    <property type="match status" value="2"/>
</dbReference>
<evidence type="ECO:0000259" key="8">
    <source>
        <dbReference type="Pfam" id="PF00133"/>
    </source>
</evidence>
<dbReference type="InterPro" id="IPR009008">
    <property type="entry name" value="Val/Leu/Ile-tRNA-synth_edit"/>
</dbReference>
<dbReference type="PRINTS" id="PR00984">
    <property type="entry name" value="TRNASYNTHILE"/>
</dbReference>
<feature type="domain" description="Aminoacyl-tRNA synthetase class Ia" evidence="8">
    <location>
        <begin position="23"/>
        <end position="662"/>
    </location>
</feature>
<dbReference type="Pfam" id="PF08264">
    <property type="entry name" value="Anticodon_1"/>
    <property type="match status" value="1"/>
</dbReference>
<dbReference type="InterPro" id="IPR009080">
    <property type="entry name" value="tRNAsynth_Ia_anticodon-bd"/>
</dbReference>
<evidence type="ECO:0000256" key="1">
    <source>
        <dbReference type="ARBA" id="ARBA00013165"/>
    </source>
</evidence>
<evidence type="ECO:0000256" key="7">
    <source>
        <dbReference type="ARBA" id="ARBA00048359"/>
    </source>
</evidence>
<dbReference type="InterPro" id="IPR002301">
    <property type="entry name" value="Ile-tRNA-ligase"/>
</dbReference>
<dbReference type="GO" id="GO:0004822">
    <property type="term" value="F:isoleucine-tRNA ligase activity"/>
    <property type="evidence" value="ECO:0007669"/>
    <property type="project" value="UniProtKB-EC"/>
</dbReference>
<feature type="domain" description="Methionyl/Valyl/Leucyl/Isoleucyl-tRNA synthetase anticodon-binding" evidence="9">
    <location>
        <begin position="716"/>
        <end position="864"/>
    </location>
</feature>
<evidence type="ECO:0000256" key="6">
    <source>
        <dbReference type="ARBA" id="ARBA00023146"/>
    </source>
</evidence>
<dbReference type="Gene3D" id="1.10.730.10">
    <property type="entry name" value="Isoleucyl-tRNA Synthetase, Domain 1"/>
    <property type="match status" value="1"/>
</dbReference>
<dbReference type="InterPro" id="IPR013155">
    <property type="entry name" value="M/V/L/I-tRNA-synth_anticd-bd"/>
</dbReference>
<name>A0A1V0SGW1_9VIRU</name>
<dbReference type="SUPFAM" id="SSF50677">
    <property type="entry name" value="ValRS/IleRS/LeuRS editing domain"/>
    <property type="match status" value="1"/>
</dbReference>
<dbReference type="PANTHER" id="PTHR42780">
    <property type="entry name" value="SOLEUCYL-TRNA SYNTHETASE"/>
    <property type="match status" value="1"/>
</dbReference>
<evidence type="ECO:0000256" key="5">
    <source>
        <dbReference type="ARBA" id="ARBA00022917"/>
    </source>
</evidence>
<organism evidence="10">
    <name type="scientific">Hokovirus HKV1</name>
    <dbReference type="NCBI Taxonomy" id="1977638"/>
    <lineage>
        <taxon>Viruses</taxon>
        <taxon>Varidnaviria</taxon>
        <taxon>Bamfordvirae</taxon>
        <taxon>Nucleocytoviricota</taxon>
        <taxon>Megaviricetes</taxon>
        <taxon>Imitervirales</taxon>
        <taxon>Mimiviridae</taxon>
        <taxon>Klosneuvirinae</taxon>
        <taxon>Hokovirus</taxon>
    </lineage>
</organism>
<gene>
    <name evidence="10" type="ORF">Hokovirus_3_239</name>
</gene>
<dbReference type="InterPro" id="IPR002300">
    <property type="entry name" value="aa-tRNA-synth_Ia"/>
</dbReference>
<keyword evidence="3" id="KW-0547">Nucleotide-binding</keyword>
<dbReference type="SUPFAM" id="SSF47323">
    <property type="entry name" value="Anticodon-binding domain of a subclass of class I aminoacyl-tRNA synthetases"/>
    <property type="match status" value="1"/>
</dbReference>
<dbReference type="InterPro" id="IPR023586">
    <property type="entry name" value="Ile-tRNA-ligase_type2"/>
</dbReference>
<proteinExistence type="predicted"/>
<keyword evidence="4" id="KW-0067">ATP-binding</keyword>
<dbReference type="GO" id="GO:0005524">
    <property type="term" value="F:ATP binding"/>
    <property type="evidence" value="ECO:0007669"/>
    <property type="project" value="UniProtKB-KW"/>
</dbReference>
<dbReference type="InterPro" id="IPR014729">
    <property type="entry name" value="Rossmann-like_a/b/a_fold"/>
</dbReference>
<evidence type="ECO:0000256" key="3">
    <source>
        <dbReference type="ARBA" id="ARBA00022741"/>
    </source>
</evidence>
<evidence type="ECO:0000256" key="4">
    <source>
        <dbReference type="ARBA" id="ARBA00022840"/>
    </source>
</evidence>
<evidence type="ECO:0000259" key="9">
    <source>
        <dbReference type="Pfam" id="PF08264"/>
    </source>
</evidence>